<evidence type="ECO:0000313" key="2">
    <source>
        <dbReference type="Proteomes" id="UP000287352"/>
    </source>
</evidence>
<organism evidence="1 2">
    <name type="scientific">Tengunoibacter tsumagoiensis</name>
    <dbReference type="NCBI Taxonomy" id="2014871"/>
    <lineage>
        <taxon>Bacteria</taxon>
        <taxon>Bacillati</taxon>
        <taxon>Chloroflexota</taxon>
        <taxon>Ktedonobacteria</taxon>
        <taxon>Ktedonobacterales</taxon>
        <taxon>Dictyobacteraceae</taxon>
        <taxon>Tengunoibacter</taxon>
    </lineage>
</organism>
<dbReference type="AlphaFoldDB" id="A0A402A2B9"/>
<proteinExistence type="predicted"/>
<keyword evidence="2" id="KW-1185">Reference proteome</keyword>
<dbReference type="EMBL" id="BIFR01000001">
    <property type="protein sequence ID" value="GCE13308.1"/>
    <property type="molecule type" value="Genomic_DNA"/>
</dbReference>
<name>A0A402A2B9_9CHLR</name>
<gene>
    <name evidence="1" type="ORF">KTT_31670</name>
</gene>
<evidence type="ECO:0000313" key="1">
    <source>
        <dbReference type="EMBL" id="GCE13308.1"/>
    </source>
</evidence>
<dbReference type="RefSeq" id="WP_126580848.1">
    <property type="nucleotide sequence ID" value="NZ_BIFR01000001.1"/>
</dbReference>
<accession>A0A402A2B9</accession>
<sequence length="192" mass="19654">MTGFINADGSALVGGTTLTGLGQALQLDAQGNVLTQSALLASLQQGKGYTATTGLLNVAAGNYPLCIFNPASTGKTILIYSLYASSGTASVNSISLFLQTVTVNPSYPGSANVTPNRIGATPSALNSSCSYSNTSQTLTAPYAQVVINVTPIEFLSNGAILLLPPGTSTGFVVFLQTYASGFSSITARWLEL</sequence>
<reference evidence="2" key="1">
    <citation type="submission" date="2018-12" db="EMBL/GenBank/DDBJ databases">
        <title>Tengunoibacter tsumagoiensis gen. nov., sp. nov., Dictyobacter kobayashii sp. nov., D. alpinus sp. nov., and D. joshuensis sp. nov. and description of Dictyobacteraceae fam. nov. within the order Ktedonobacterales isolated from Tengu-no-mugimeshi.</title>
        <authorList>
            <person name="Wang C.M."/>
            <person name="Zheng Y."/>
            <person name="Sakai Y."/>
            <person name="Toyoda A."/>
            <person name="Minakuchi Y."/>
            <person name="Abe K."/>
            <person name="Yokota A."/>
            <person name="Yabe S."/>
        </authorList>
    </citation>
    <scope>NUCLEOTIDE SEQUENCE [LARGE SCALE GENOMIC DNA]</scope>
    <source>
        <strain evidence="2">Uno3</strain>
    </source>
</reference>
<dbReference type="Proteomes" id="UP000287352">
    <property type="component" value="Unassembled WGS sequence"/>
</dbReference>
<comment type="caution">
    <text evidence="1">The sequence shown here is derived from an EMBL/GenBank/DDBJ whole genome shotgun (WGS) entry which is preliminary data.</text>
</comment>
<protein>
    <submittedName>
        <fullName evidence="1">Uncharacterized protein</fullName>
    </submittedName>
</protein>
<dbReference type="OrthoDB" id="148785at2"/>